<evidence type="ECO:0000256" key="1">
    <source>
        <dbReference type="SAM" id="MobiDB-lite"/>
    </source>
</evidence>
<dbReference type="Gene3D" id="3.90.70.10">
    <property type="entry name" value="Cysteine proteinases"/>
    <property type="match status" value="1"/>
</dbReference>
<proteinExistence type="predicted"/>
<sequence>MKVLNSWGSDWGDKGYFYMPYQFIENSFFCFDFWKITFACERGKPRPDDTVPCTDSSGSCGIKSQLYHPPYHSGGAYVWYPPSFGGTVLSGEPSGYVEYPLPNSSTSGPGHCQVIPSPSSSLPPPPNHTSGAYGSDAMNTAVEDSKLYT</sequence>
<evidence type="ECO:0008006" key="3">
    <source>
        <dbReference type="Google" id="ProtNLM"/>
    </source>
</evidence>
<dbReference type="OrthoDB" id="640249at2759"/>
<dbReference type="SUPFAM" id="SSF54001">
    <property type="entry name" value="Cysteine proteinases"/>
    <property type="match status" value="1"/>
</dbReference>
<dbReference type="InterPro" id="IPR038765">
    <property type="entry name" value="Papain-like_cys_pep_sf"/>
</dbReference>
<evidence type="ECO:0000313" key="2">
    <source>
        <dbReference type="EnsemblMetazoa" id="Aqu2.1.34438_001"/>
    </source>
</evidence>
<dbReference type="InParanoid" id="A0A1X7V349"/>
<reference evidence="2" key="1">
    <citation type="submission" date="2017-05" db="UniProtKB">
        <authorList>
            <consortium name="EnsemblMetazoa"/>
        </authorList>
    </citation>
    <scope>IDENTIFICATION</scope>
</reference>
<name>A0A1X7V349_AMPQE</name>
<dbReference type="AlphaFoldDB" id="A0A1X7V349"/>
<dbReference type="EnsemblMetazoa" id="Aqu2.1.34438_001">
    <property type="protein sequence ID" value="Aqu2.1.34438_001"/>
    <property type="gene ID" value="Aqu2.1.34438"/>
</dbReference>
<accession>A0A1X7V349</accession>
<organism evidence="2">
    <name type="scientific">Amphimedon queenslandica</name>
    <name type="common">Sponge</name>
    <dbReference type="NCBI Taxonomy" id="400682"/>
    <lineage>
        <taxon>Eukaryota</taxon>
        <taxon>Metazoa</taxon>
        <taxon>Porifera</taxon>
        <taxon>Demospongiae</taxon>
        <taxon>Heteroscleromorpha</taxon>
        <taxon>Haplosclerida</taxon>
        <taxon>Niphatidae</taxon>
        <taxon>Amphimedon</taxon>
    </lineage>
</organism>
<feature type="region of interest" description="Disordered" evidence="1">
    <location>
        <begin position="101"/>
        <end position="149"/>
    </location>
</feature>
<protein>
    <recommendedName>
        <fullName evidence="3">Peptidase C1A papain C-terminal domain-containing protein</fullName>
    </recommendedName>
</protein>